<dbReference type="PANTHER" id="PTHR38690">
    <property type="entry name" value="PROTEASE-RELATED"/>
    <property type="match status" value="1"/>
</dbReference>
<name>A0A241XN07_PSEAI</name>
<accession>A0A241XN07</accession>
<dbReference type="PANTHER" id="PTHR38690:SF1">
    <property type="entry name" value="PROTEASE"/>
    <property type="match status" value="1"/>
</dbReference>
<dbReference type="InterPro" id="IPR025263">
    <property type="entry name" value="YhdP_central"/>
</dbReference>
<protein>
    <submittedName>
        <fullName evidence="2">TIGR02099 family protein</fullName>
    </submittedName>
</protein>
<evidence type="ECO:0000259" key="1">
    <source>
        <dbReference type="Pfam" id="PF13116"/>
    </source>
</evidence>
<reference evidence="2 3" key="1">
    <citation type="submission" date="2017-05" db="EMBL/GenBank/DDBJ databases">
        <authorList>
            <person name="Song R."/>
            <person name="Chenine A.L."/>
            <person name="Ruprecht R.M."/>
        </authorList>
    </citation>
    <scope>NUCLEOTIDE SEQUENCE [LARGE SCALE GENOMIC DNA]</scope>
    <source>
        <strain evidence="2 3">S567_C10_BS</strain>
    </source>
</reference>
<evidence type="ECO:0000313" key="2">
    <source>
        <dbReference type="EMBL" id="OTI59491.1"/>
    </source>
</evidence>
<dbReference type="AlphaFoldDB" id="A0A241XN07"/>
<dbReference type="NCBIfam" id="TIGR02099">
    <property type="entry name" value="YhdP family protein"/>
    <property type="match status" value="1"/>
</dbReference>
<sequence length="1277" mass="139259">MADVGSLGTRLLRIVLGLCALVLVLLALYVSLGRQLVPLVAEYRQQLEDEAGKQLGIPVRIAELTGSWRGFEPLVVARDIQVGDGEQSLRLARVRLAPDLLGSLLARQVRIGSLELEGLKLTLREGEDGQWSLDGLPHSDKPSDPRKLLQFLLQTQRISLLDSQLEVAPRGSAALSLSAVGATLRSSSVGGQSLDARLQLPDGQPLALHAEGRIDSEDWPRSSARFYLSLPQSDWAQWLPAGLTQEWTIVRAKAGGDFWFDWRDGKAQRLVARLLAPQLKASYAARKPVEINDLGMNLFFDREAQGWKVRVGDLAANFGEQRWGEVELLLRRDQQNNEPHWKLQADRVDLTPLVPAIEALAPLPDAAAEWVAGLKPKGILHNLNADFWPQREVPERVSYATNLEKVGISAFHEVPAVENVSGTLTGTLAGGQLDASAQDFMLHLAKVFPEPWRYREARTRMFWSLDDRAFTLGSHLMRVEGEEGSLAGDMLIRLMRDPGAEDYMDLQVGLSDGDARFTAKYLPTQLPGMNKSLANWLKTAIRSGHVEQGYFQWQGSLNRGAAAEAHVMNLYFKVRDGELAYQPGWPALSKTVGEVFVEDSGVRVLASSGNLLNSRVSDVKVDIPLGRPGQTPHLYVDGAVDSNLKDGIKLLQEAPIPTRKIFAGWEGDGPLQGHLKLDIPLDHDEAGKTGVVVDFSTVGATLKMPSPKLDMSEVKGDFRFDLAKGLSAPAVQARVLGNEVRGRIVAEGRGDARTRLLLNGQVAVKSLSDWLGAGQRRPLPVSGRLPFQLNLLLDGKDSQLQIDSDLKGAVVDLPAPFGKTAAQARPTQWRMTLDGAERRYWARYDGLASLAYAAPADKPLNGRGALRLGGDPALLPSAQGLRVRGRLAELDWDAWQATLKRYGNGDQAASSAAGLLRGADLRIDSFKGFGQELKNLTVDLARQERAWQLVLVSDLASGRLVLPDARGAPIVVDLDRLNLPKSTLPDENKVEDSDPLAAVDPRSLPAVDVKIGQVALGGQPLGAWSLKVRPGSNGVAFNDLDLDLRGLHVNGSLRWDGSPGNTRSTYQGRIEGKNLADVLKAWNFAPSATSERFRMDINGQWPGSPAYMALKRFSGSMDASLRKGQFVEVEGSAQALRVFGLLNFNAINRRLRLDFSDILGKGLSYDRVKGVLSATDGVYVTREPLKLEGPSSNLELNGTLDLAHDRIDAKLLVTLPLTNNLTLAALIVGGPAVGGAVFVVDKLLGDRVSRFASVQYSVKGPWQDPKISFDKPFEKPR</sequence>
<comment type="caution">
    <text evidence="2">The sequence shown here is derived from an EMBL/GenBank/DDBJ whole genome shotgun (WGS) entry which is preliminary data.</text>
</comment>
<evidence type="ECO:0000313" key="3">
    <source>
        <dbReference type="Proteomes" id="UP000194857"/>
    </source>
</evidence>
<feature type="domain" description="YhdP central" evidence="1">
    <location>
        <begin position="9"/>
        <end position="1267"/>
    </location>
</feature>
<gene>
    <name evidence="2" type="ORF">CAZ10_20935</name>
</gene>
<dbReference type="Proteomes" id="UP000194857">
    <property type="component" value="Unassembled WGS sequence"/>
</dbReference>
<dbReference type="Pfam" id="PF13116">
    <property type="entry name" value="YhdP"/>
    <property type="match status" value="1"/>
</dbReference>
<organism evidence="2 3">
    <name type="scientific">Pseudomonas aeruginosa</name>
    <dbReference type="NCBI Taxonomy" id="287"/>
    <lineage>
        <taxon>Bacteria</taxon>
        <taxon>Pseudomonadati</taxon>
        <taxon>Pseudomonadota</taxon>
        <taxon>Gammaproteobacteria</taxon>
        <taxon>Pseudomonadales</taxon>
        <taxon>Pseudomonadaceae</taxon>
        <taxon>Pseudomonas</taxon>
    </lineage>
</organism>
<dbReference type="RefSeq" id="WP_023132283.1">
    <property type="nucleotide sequence ID" value="NZ_CATOWP010000008.1"/>
</dbReference>
<proteinExistence type="predicted"/>
<dbReference type="InterPro" id="IPR011836">
    <property type="entry name" value="YhdP"/>
</dbReference>
<dbReference type="EMBL" id="NFFZ01000011">
    <property type="protein sequence ID" value="OTI59491.1"/>
    <property type="molecule type" value="Genomic_DNA"/>
</dbReference>